<keyword evidence="6" id="KW-1185">Reference proteome</keyword>
<name>A0AAD7G4H3_MYCRO</name>
<evidence type="ECO:0000313" key="5">
    <source>
        <dbReference type="EMBL" id="KAJ7654314.1"/>
    </source>
</evidence>
<evidence type="ECO:0000313" key="6">
    <source>
        <dbReference type="Proteomes" id="UP001221757"/>
    </source>
</evidence>
<feature type="domain" description="Carboxylesterase type B" evidence="4">
    <location>
        <begin position="19"/>
        <end position="524"/>
    </location>
</feature>
<dbReference type="Pfam" id="PF00135">
    <property type="entry name" value="COesterase"/>
    <property type="match status" value="1"/>
</dbReference>
<dbReference type="InterPro" id="IPR002018">
    <property type="entry name" value="CarbesteraseB"/>
</dbReference>
<sequence>MGQAISYTTSPVDIDFAGAGALRGLIISSPEGVRCTRYLGIPYALPPVGEHRWRRPRPLPPNFSYSVPDGSPRDCTRFGTVCEQPIMMAGDKVIGRNETDSFGEDCLLLNIWVPVGEKPDGGWPVYVWLHGGWLQMGNPCHDAIMNPVERIAPVSSGGGGVRAIFVAIGYRVSVLGFLGGKALDSGGNKGGNYGFWDQRCGLEWVHKNIHHFGGNNRRVTLGGQSAGAYSVHGQLIYELLRSPKTEGGLFHNVVLYSSPIGMRPKQPMDAEAQYLSLLAACGIAATDPPASQLSQLRAIPAVTLVSKVKSAAPPIFRAVADDDFFGADLLTSYTDGSFAAEFKRRGMNILIGEMRHEEVFYRKTNTPADWEGLKRVLGNDLPQPVVQTLLDEYLSNPAHLSAAAPDPDPGVGEVEQVYGLIVADTQIRAPTRQLVAALRDGSVPLSAVRRYLISYRHSLLNTPGGAAPTWGATHACDMPIFAFPTYLVMPAAERDMTRAWLQDLADMIAGKPRDFGTRSWTEVKELTQDGTVAVVQDGRWPDLERVAGIVKAKNGRTGGPTL</sequence>
<dbReference type="InterPro" id="IPR029058">
    <property type="entry name" value="AB_hydrolase_fold"/>
</dbReference>
<dbReference type="Proteomes" id="UP001221757">
    <property type="component" value="Unassembled WGS sequence"/>
</dbReference>
<proteinExistence type="inferred from homology"/>
<dbReference type="AlphaFoldDB" id="A0AAD7G4H3"/>
<evidence type="ECO:0000256" key="1">
    <source>
        <dbReference type="ARBA" id="ARBA00005964"/>
    </source>
</evidence>
<keyword evidence="2 3" id="KW-0378">Hydrolase</keyword>
<accession>A0AAD7G4H3</accession>
<gene>
    <name evidence="5" type="ORF">B0H17DRAFT_1021862</name>
</gene>
<dbReference type="EC" id="3.1.1.-" evidence="3"/>
<reference evidence="5" key="1">
    <citation type="submission" date="2023-03" db="EMBL/GenBank/DDBJ databases">
        <title>Massive genome expansion in bonnet fungi (Mycena s.s.) driven by repeated elements and novel gene families across ecological guilds.</title>
        <authorList>
            <consortium name="Lawrence Berkeley National Laboratory"/>
            <person name="Harder C.B."/>
            <person name="Miyauchi S."/>
            <person name="Viragh M."/>
            <person name="Kuo A."/>
            <person name="Thoen E."/>
            <person name="Andreopoulos B."/>
            <person name="Lu D."/>
            <person name="Skrede I."/>
            <person name="Drula E."/>
            <person name="Henrissat B."/>
            <person name="Morin E."/>
            <person name="Kohler A."/>
            <person name="Barry K."/>
            <person name="LaButti K."/>
            <person name="Morin E."/>
            <person name="Salamov A."/>
            <person name="Lipzen A."/>
            <person name="Mereny Z."/>
            <person name="Hegedus B."/>
            <person name="Baldrian P."/>
            <person name="Stursova M."/>
            <person name="Weitz H."/>
            <person name="Taylor A."/>
            <person name="Grigoriev I.V."/>
            <person name="Nagy L.G."/>
            <person name="Martin F."/>
            <person name="Kauserud H."/>
        </authorList>
    </citation>
    <scope>NUCLEOTIDE SEQUENCE</scope>
    <source>
        <strain evidence="5">CBHHK067</strain>
    </source>
</reference>
<comment type="caution">
    <text evidence="5">The sequence shown here is derived from an EMBL/GenBank/DDBJ whole genome shotgun (WGS) entry which is preliminary data.</text>
</comment>
<evidence type="ECO:0000256" key="3">
    <source>
        <dbReference type="RuleBase" id="RU361235"/>
    </source>
</evidence>
<dbReference type="PROSITE" id="PS00122">
    <property type="entry name" value="CARBOXYLESTERASE_B_1"/>
    <property type="match status" value="1"/>
</dbReference>
<comment type="similarity">
    <text evidence="1 3">Belongs to the type-B carboxylesterase/lipase family.</text>
</comment>
<organism evidence="5 6">
    <name type="scientific">Mycena rosella</name>
    <name type="common">Pink bonnet</name>
    <name type="synonym">Agaricus rosellus</name>
    <dbReference type="NCBI Taxonomy" id="1033263"/>
    <lineage>
        <taxon>Eukaryota</taxon>
        <taxon>Fungi</taxon>
        <taxon>Dikarya</taxon>
        <taxon>Basidiomycota</taxon>
        <taxon>Agaricomycotina</taxon>
        <taxon>Agaricomycetes</taxon>
        <taxon>Agaricomycetidae</taxon>
        <taxon>Agaricales</taxon>
        <taxon>Marasmiineae</taxon>
        <taxon>Mycenaceae</taxon>
        <taxon>Mycena</taxon>
    </lineage>
</organism>
<dbReference type="EMBL" id="JARKIE010000323">
    <property type="protein sequence ID" value="KAJ7654314.1"/>
    <property type="molecule type" value="Genomic_DNA"/>
</dbReference>
<dbReference type="PANTHER" id="PTHR43142">
    <property type="entry name" value="CARBOXYLIC ESTER HYDROLASE"/>
    <property type="match status" value="1"/>
</dbReference>
<dbReference type="GO" id="GO:0016787">
    <property type="term" value="F:hydrolase activity"/>
    <property type="evidence" value="ECO:0007669"/>
    <property type="project" value="UniProtKB-KW"/>
</dbReference>
<dbReference type="SUPFAM" id="SSF53474">
    <property type="entry name" value="alpha/beta-Hydrolases"/>
    <property type="match status" value="1"/>
</dbReference>
<dbReference type="InterPro" id="IPR019826">
    <property type="entry name" value="Carboxylesterase_B_AS"/>
</dbReference>
<dbReference type="PANTHER" id="PTHR43142:SF8">
    <property type="entry name" value="CARBOXYLIC ESTER HYDROLASE"/>
    <property type="match status" value="1"/>
</dbReference>
<evidence type="ECO:0000256" key="2">
    <source>
        <dbReference type="ARBA" id="ARBA00022801"/>
    </source>
</evidence>
<protein>
    <recommendedName>
        <fullName evidence="3">Carboxylic ester hydrolase</fullName>
        <ecNumber evidence="3">3.1.1.-</ecNumber>
    </recommendedName>
</protein>
<evidence type="ECO:0000259" key="4">
    <source>
        <dbReference type="Pfam" id="PF00135"/>
    </source>
</evidence>
<dbReference type="Gene3D" id="3.40.50.1820">
    <property type="entry name" value="alpha/beta hydrolase"/>
    <property type="match status" value="1"/>
</dbReference>